<protein>
    <recommendedName>
        <fullName evidence="5">Transport permease protein</fullName>
    </recommendedName>
</protein>
<comment type="similarity">
    <text evidence="5">Belongs to the ABC-2 integral membrane protein family.</text>
</comment>
<dbReference type="PROSITE" id="PS51012">
    <property type="entry name" value="ABC_TM2"/>
    <property type="match status" value="1"/>
</dbReference>
<dbReference type="EMBL" id="FRDL01000002">
    <property type="protein sequence ID" value="SHN57947.1"/>
    <property type="molecule type" value="Genomic_DNA"/>
</dbReference>
<keyword evidence="8" id="KW-1185">Reference proteome</keyword>
<dbReference type="InterPro" id="IPR000412">
    <property type="entry name" value="ABC_2_transport"/>
</dbReference>
<evidence type="ECO:0000256" key="5">
    <source>
        <dbReference type="RuleBase" id="RU361157"/>
    </source>
</evidence>
<dbReference type="PIRSF" id="PIRSF006648">
    <property type="entry name" value="DrrB"/>
    <property type="match status" value="1"/>
</dbReference>
<accession>A0A1M7SHL5</accession>
<evidence type="ECO:0000256" key="4">
    <source>
        <dbReference type="ARBA" id="ARBA00023136"/>
    </source>
</evidence>
<feature type="domain" description="ABC transmembrane type-2" evidence="6">
    <location>
        <begin position="47"/>
        <end position="280"/>
    </location>
</feature>
<dbReference type="STRING" id="1189325.SAMN04488119_10374"/>
<dbReference type="InterPro" id="IPR052522">
    <property type="entry name" value="ABC-2_transport_permease"/>
</dbReference>
<evidence type="ECO:0000313" key="8">
    <source>
        <dbReference type="Proteomes" id="UP000184066"/>
    </source>
</evidence>
<keyword evidence="4 5" id="KW-0472">Membrane</keyword>
<dbReference type="InterPro" id="IPR047817">
    <property type="entry name" value="ABC2_TM_bact-type"/>
</dbReference>
<feature type="transmembrane region" description="Helical" evidence="5">
    <location>
        <begin position="80"/>
        <end position="102"/>
    </location>
</feature>
<dbReference type="PANTHER" id="PTHR43332">
    <property type="entry name" value="INNER MEMBRANE TRANSPORT PERMEASE YADH-RELATED"/>
    <property type="match status" value="1"/>
</dbReference>
<keyword evidence="5" id="KW-0813">Transport</keyword>
<feature type="transmembrane region" description="Helical" evidence="5">
    <location>
        <begin position="165"/>
        <end position="189"/>
    </location>
</feature>
<feature type="transmembrane region" description="Helical" evidence="5">
    <location>
        <begin position="53"/>
        <end position="74"/>
    </location>
</feature>
<dbReference type="Pfam" id="PF01061">
    <property type="entry name" value="ABC2_membrane"/>
    <property type="match status" value="1"/>
</dbReference>
<name>A0A1M7SHL5_9RHOB</name>
<dbReference type="Proteomes" id="UP000184066">
    <property type="component" value="Unassembled WGS sequence"/>
</dbReference>
<dbReference type="PANTHER" id="PTHR43332:SF2">
    <property type="entry name" value="INNER MEMBRANE TRANSPORT PERMEASE YADH"/>
    <property type="match status" value="1"/>
</dbReference>
<feature type="transmembrane region" description="Helical" evidence="5">
    <location>
        <begin position="256"/>
        <end position="277"/>
    </location>
</feature>
<proteinExistence type="inferred from homology"/>
<organism evidence="7 8">
    <name type="scientific">Oceanicella actignis</name>
    <dbReference type="NCBI Taxonomy" id="1189325"/>
    <lineage>
        <taxon>Bacteria</taxon>
        <taxon>Pseudomonadati</taxon>
        <taxon>Pseudomonadota</taxon>
        <taxon>Alphaproteobacteria</taxon>
        <taxon>Rhodobacterales</taxon>
        <taxon>Paracoccaceae</taxon>
        <taxon>Oceanicella</taxon>
    </lineage>
</organism>
<dbReference type="GO" id="GO:0140359">
    <property type="term" value="F:ABC-type transporter activity"/>
    <property type="evidence" value="ECO:0007669"/>
    <property type="project" value="InterPro"/>
</dbReference>
<evidence type="ECO:0000313" key="7">
    <source>
        <dbReference type="EMBL" id="SHN57947.1"/>
    </source>
</evidence>
<gene>
    <name evidence="7" type="ORF">SAMN05216200_102435</name>
</gene>
<comment type="subcellular location">
    <subcellularLocation>
        <location evidence="5">Cell inner membrane</location>
        <topology evidence="5">Multi-pass membrane protein</topology>
    </subcellularLocation>
    <subcellularLocation>
        <location evidence="1">Membrane</location>
        <topology evidence="1">Multi-pass membrane protein</topology>
    </subcellularLocation>
</comment>
<feature type="transmembrane region" description="Helical" evidence="5">
    <location>
        <begin position="131"/>
        <end position="159"/>
    </location>
</feature>
<sequence>MTQPTAPHLQDAPARGGAGRMGARRFGRFNLLGAWTLCMRETLRFANVWTQTLLAPMTTTILFMAVFTVAFAARRGETEGVPFAAFLAPGVAMMAVLQNAFANTSSSLIISKVQGNIVDTLMPPLSPAEILFGYVFGGVARGLAVALLAGGAAFAMAGVAPAHPLWLLGYALAGSAIMALAGVIAGIAADKFDQMAAITNFVVTPLSFLSGTFYSVRDLPPALETASHFNPVFHLIDGFRYGAIGLSDAGAGGAPWTGAAVAAGLTAALWTAAWALLRSGWKLKT</sequence>
<keyword evidence="2 5" id="KW-0812">Transmembrane</keyword>
<evidence type="ECO:0000256" key="2">
    <source>
        <dbReference type="ARBA" id="ARBA00022692"/>
    </source>
</evidence>
<keyword evidence="3 5" id="KW-1133">Transmembrane helix</keyword>
<reference evidence="7 8" key="1">
    <citation type="submission" date="2016-12" db="EMBL/GenBank/DDBJ databases">
        <authorList>
            <person name="Song W.-J."/>
            <person name="Kurnit D.M."/>
        </authorList>
    </citation>
    <scope>NUCLEOTIDE SEQUENCE [LARGE SCALE GENOMIC DNA]</scope>
    <source>
        <strain evidence="7 8">CGMCC 1.10808</strain>
    </source>
</reference>
<dbReference type="GO" id="GO:0043190">
    <property type="term" value="C:ATP-binding cassette (ABC) transporter complex"/>
    <property type="evidence" value="ECO:0007669"/>
    <property type="project" value="InterPro"/>
</dbReference>
<comment type="caution">
    <text evidence="5">Lacks conserved residue(s) required for the propagation of feature annotation.</text>
</comment>
<dbReference type="PRINTS" id="PR00164">
    <property type="entry name" value="ABC2TRNSPORT"/>
</dbReference>
<keyword evidence="5" id="KW-1003">Cell membrane</keyword>
<dbReference type="InterPro" id="IPR013525">
    <property type="entry name" value="ABC2_TM"/>
</dbReference>
<evidence type="ECO:0000259" key="6">
    <source>
        <dbReference type="PROSITE" id="PS51012"/>
    </source>
</evidence>
<evidence type="ECO:0000256" key="1">
    <source>
        <dbReference type="ARBA" id="ARBA00004141"/>
    </source>
</evidence>
<evidence type="ECO:0000256" key="3">
    <source>
        <dbReference type="ARBA" id="ARBA00022989"/>
    </source>
</evidence>
<dbReference type="AlphaFoldDB" id="A0A1M7SHL5"/>